<evidence type="ECO:0000256" key="2">
    <source>
        <dbReference type="ARBA" id="ARBA00022553"/>
    </source>
</evidence>
<dbReference type="GO" id="GO:0005886">
    <property type="term" value="C:plasma membrane"/>
    <property type="evidence" value="ECO:0007669"/>
    <property type="project" value="TreeGrafter"/>
</dbReference>
<dbReference type="SUPFAM" id="SSF53474">
    <property type="entry name" value="alpha/beta-Hydrolases"/>
    <property type="match status" value="1"/>
</dbReference>
<dbReference type="Proteomes" id="UP000249819">
    <property type="component" value="Unassembled WGS sequence"/>
</dbReference>
<dbReference type="PROSITE" id="PS00606">
    <property type="entry name" value="KS3_1"/>
    <property type="match status" value="1"/>
</dbReference>
<name>A0A327VZH6_9BACT</name>
<dbReference type="SMART" id="SM01294">
    <property type="entry name" value="PKS_PP_betabranch"/>
    <property type="match status" value="1"/>
</dbReference>
<dbReference type="Gene3D" id="3.40.50.12780">
    <property type="entry name" value="N-terminal domain of ligase-like"/>
    <property type="match status" value="1"/>
</dbReference>
<dbReference type="SUPFAM" id="SSF53901">
    <property type="entry name" value="Thiolase-like"/>
    <property type="match status" value="1"/>
</dbReference>
<dbReference type="InterPro" id="IPR001227">
    <property type="entry name" value="Ac_transferase_dom_sf"/>
</dbReference>
<dbReference type="InterPro" id="IPR000873">
    <property type="entry name" value="AMP-dep_synth/lig_dom"/>
</dbReference>
<dbReference type="SMART" id="SM00823">
    <property type="entry name" value="PKS_PP"/>
    <property type="match status" value="1"/>
</dbReference>
<dbReference type="PROSITE" id="PS50075">
    <property type="entry name" value="CARRIER"/>
    <property type="match status" value="1"/>
</dbReference>
<dbReference type="InterPro" id="IPR025110">
    <property type="entry name" value="AMP-bd_C"/>
</dbReference>
<dbReference type="InterPro" id="IPR029058">
    <property type="entry name" value="AB_hydrolase_fold"/>
</dbReference>
<evidence type="ECO:0000313" key="8">
    <source>
        <dbReference type="Proteomes" id="UP000249819"/>
    </source>
</evidence>
<keyword evidence="8" id="KW-1185">Reference proteome</keyword>
<dbReference type="InterPro" id="IPR042099">
    <property type="entry name" value="ANL_N_sf"/>
</dbReference>
<dbReference type="InterPro" id="IPR020845">
    <property type="entry name" value="AMP-binding_CS"/>
</dbReference>
<dbReference type="InterPro" id="IPR016036">
    <property type="entry name" value="Malonyl_transacylase_ACP-bd"/>
</dbReference>
<dbReference type="Pfam" id="PF00698">
    <property type="entry name" value="Acyl_transf_1"/>
    <property type="match status" value="1"/>
</dbReference>
<proteinExistence type="predicted"/>
<dbReference type="InterPro" id="IPR001031">
    <property type="entry name" value="Thioesterase"/>
</dbReference>
<keyword evidence="1" id="KW-0596">Phosphopantetheine</keyword>
<comment type="function">
    <text evidence="4">Involved in production of the polyketide antibiotic thailandamide.</text>
</comment>
<feature type="domain" description="Ketosynthase family 3 (KS3)" evidence="6">
    <location>
        <begin position="556"/>
        <end position="980"/>
    </location>
</feature>
<evidence type="ECO:0000259" key="5">
    <source>
        <dbReference type="PROSITE" id="PS50075"/>
    </source>
</evidence>
<dbReference type="PANTHER" id="PTHR43775:SF37">
    <property type="entry name" value="SI:DKEY-61P9.11"/>
    <property type="match status" value="1"/>
</dbReference>
<evidence type="ECO:0000256" key="3">
    <source>
        <dbReference type="ARBA" id="ARBA00022679"/>
    </source>
</evidence>
<dbReference type="Pfam" id="PF02801">
    <property type="entry name" value="Ketoacyl-synt_C"/>
    <property type="match status" value="1"/>
</dbReference>
<dbReference type="Pfam" id="PF23024">
    <property type="entry name" value="AMP-dom_DIP2-like"/>
    <property type="match status" value="1"/>
</dbReference>
<dbReference type="InterPro" id="IPR016035">
    <property type="entry name" value="Acyl_Trfase/lysoPLipase"/>
</dbReference>
<comment type="caution">
    <text evidence="7">The sequence shown here is derived from an EMBL/GenBank/DDBJ whole genome shotgun (WGS) entry which is preliminary data.</text>
</comment>
<dbReference type="InterPro" id="IPR045851">
    <property type="entry name" value="AMP-bd_C_sf"/>
</dbReference>
<gene>
    <name evidence="7" type="ORF">CLV59_105475</name>
</gene>
<dbReference type="Gene3D" id="3.40.50.720">
    <property type="entry name" value="NAD(P)-binding Rossmann-like Domain"/>
    <property type="match status" value="1"/>
</dbReference>
<dbReference type="InterPro" id="IPR020841">
    <property type="entry name" value="PKS_Beta-ketoAc_synthase_dom"/>
</dbReference>
<dbReference type="Pfam" id="PF00975">
    <property type="entry name" value="Thioesterase"/>
    <property type="match status" value="1"/>
</dbReference>
<dbReference type="GO" id="GO:0004312">
    <property type="term" value="F:fatty acid synthase activity"/>
    <property type="evidence" value="ECO:0007669"/>
    <property type="project" value="TreeGrafter"/>
</dbReference>
<dbReference type="PANTHER" id="PTHR43775">
    <property type="entry name" value="FATTY ACID SYNTHASE"/>
    <property type="match status" value="1"/>
</dbReference>
<keyword evidence="3 7" id="KW-0808">Transferase</keyword>
<dbReference type="GO" id="GO:0004315">
    <property type="term" value="F:3-oxoacyl-[acyl-carrier-protein] synthase activity"/>
    <property type="evidence" value="ECO:0007669"/>
    <property type="project" value="InterPro"/>
</dbReference>
<dbReference type="InterPro" id="IPR009081">
    <property type="entry name" value="PP-bd_ACP"/>
</dbReference>
<dbReference type="PROSITE" id="PS00455">
    <property type="entry name" value="AMP_BINDING"/>
    <property type="match status" value="1"/>
</dbReference>
<dbReference type="SMART" id="SM00825">
    <property type="entry name" value="PKS_KS"/>
    <property type="match status" value="1"/>
</dbReference>
<dbReference type="Pfam" id="PF08659">
    <property type="entry name" value="KR"/>
    <property type="match status" value="1"/>
</dbReference>
<accession>A0A327VZH6</accession>
<dbReference type="Gene3D" id="3.40.366.10">
    <property type="entry name" value="Malonyl-Coenzyme A Acyl Carrier Protein, domain 2"/>
    <property type="match status" value="1"/>
</dbReference>
<dbReference type="OrthoDB" id="9778690at2"/>
<sequence length="2315" mass="255031">MEHTTIVDLISRFPIGKANDKALVFLDHNGNESQVFTYRTLKQQCITIAENLHAHLPPGEIALLCTPEQSDFTTIFFGCMMAGIIPAPMAPVRNNNDKNGLERIIRILQQQHIQSIILPDDQVSLFQETLQKTNLSQVRLIPMERLQHQGITAVSLPEIHETDVAYIQYTSGSTGTPKGVQIRHQHAMRNLAFMYRMFQRTETVRVAGWLPFHHDMGLIGHLLTVLFEHGFGVFISPQSFMSTPSLWLKIIGQYQANAAAAPPFAFDHCCNKINTPDGFQLSSWKYAYVGAETISPEILQRFAKKFESAGFNLHTFKPVYGLAEATLLVAGGGKGLDEILTYTHKRPSGKSLRLLLPYYTDPEVQVFIRQPETGNLLHDGEEGEIYILGAGNASGYLEDKGLVPIPEGTPIKTGDTGYLQEGRLYITGRSKDIIIVRGVNYAADDLENAIRYHQPDIQTNDRTVCIAHIAGGEQLFVFQEVHRHTDIATQERICNSIKGSLAEGYGITPDNIILVPSGCIPRTTSYKVSRKACLTRYLQGKLPVLNNENTDGISAEDGVVIVAMACRFPGADSPEAFWELLQQGTDAISEVPASRWDNDVFYDERPAMPGKVNTRWGGFVADIDQFDPALFGISPHEAPEIDPQQRLLMETSWRLLENAGWKKEQLAGTDTGVFLGVSTNDYLYMKIKLIPGMESFNAYSGLGNANSLTANRISYTYDLKGPSMAVDTACSSSLTAFHLAVKAIRNGECTQAIAGGVNALLSPGPTITLSQFGMMSPVGRCKTFDASADGYVRAEGCGMVMLKRRSAALRDGDPILATVLASAAGQDGKSNGITSPDGPAQYRLISRTLAEAGISPETISFVEAHGTGTALGDPVELEQLVKIYGQGTSNDCHVGAVKANIGHLEAGAGIAGLMKAILMLQHGKIPPQPHLQELNPRIHLEGSRLKIPTTLREWSADGPRRAAISSFGFGGALAHAILEEAMPVTAPQTPDHALFTQTPFIFSAHTPEGLHQQAANWIDFLSKEPAISIHDLCYSQAITRTDLRYRQAFLTDSKSVLLQKLKAFTGGVMQSADASAEGQRCFIFSGQGDQYKSMGRELYFHFPAFRRAFDRCAAAADDPETGYSLVGMINGKEEGTFLLGHDYQPVLFAVQYALGILLEESGCIPELLLGHSIGEYAAACLAGCFDPETGIAMLKKRAALLAGLPREGSMLTVFADKDTVAAAIAGQPEICIAALNSPAKTVVSGSPEAINAITTFFSQQKIGIYSLKVAQAFHSHYMDPILEPYREFLQQFTFRPPARRWISSLHGTEMTMAPDADYWIRQTRQPVNFRQALTLLSSEKIREFVEIGPGGNTLLAVSETIDCSNAQLLRTLNFRKGDRTEAYFLLEALCRMYCAGANIHWEQVLQGNVFPTMIPGQAFQHKRYWLAGLSPEQLTAFADHAQQAPRHEKVLRDCFYQIHWNPAGTIATDIPDEVLRKKTNWIIAAPAGTVTTQLLQRLKAVQKSVYWFCTGGDTSVGKYKPDFQFTIHAAKADFRRALDKVVTLQRKENEREWKIIYGDGSLSDHQTSTPDHRISDSVSTLIPFLQAVKESALVMPLWLLTRHAQPVPAVTAALQLTAAPLWGFGKTLFLEHPEWRGGMIDIAGPEDVPTLLHKILQPGKEHCIVLRDGQQYITQLQPVKEVGTANATLRNDGAYIITGGFGGLGLACASWLASKGVNRLVLLGRRAMPDSTSWESITDTHPEYATIQQLLRLQREGVHVETHRVDVRDSAALSEVFTHLDEQEIPIRGVLHAAGVNWFAKVMELDNHQLADTLQIKTDASWQLHQLTKDRDLDCFLLFSSVSALWGSVDLSHYTAANYYMDMLSKYRAAMGLPATCIDWGPWAEAGMSAGEHETHVLQQLGFRLLPTSSALTCMETAIAKKDPLLLIADIDWEKFRLFTDFSLQPSLFSQVVKGNLAQSTVASNLDHILSSPPEAARAQIEEVVRTELRMVMLIESMDTIDAQQRFNFLGMDSLMAISFVARLEQYFHCKLPATMAYNYPTIAAVSDFIFSLVYKEQAITVTAPAVSPTPEIPAAKAFVVLQEKQHPVKQRLYCFPYAGSGASAYGRWAAAFGAQLEVIAVQPRGREERSHEPAFTDLPALIEDLLQDYTDPEEEFFFFGHSMGALMAYEFYTALKLAGRKLPAGMILSGCGAPLEAGNGTLHQLNEAAFIEEVLKSYGDPSIAAERRQALQHSSELLRADLQVLECYQPQGTAITVPLTVVTGLEDQLAPPEEVRRWMELATNNFSICFLKAGHDLVQQRSQDLIKIISSAIK</sequence>
<dbReference type="InterPro" id="IPR036291">
    <property type="entry name" value="NAD(P)-bd_dom_sf"/>
</dbReference>
<dbReference type="InterPro" id="IPR016039">
    <property type="entry name" value="Thiolase-like"/>
</dbReference>
<dbReference type="Gene3D" id="3.30.70.3290">
    <property type="match status" value="1"/>
</dbReference>
<dbReference type="GO" id="GO:0031177">
    <property type="term" value="F:phosphopantetheine binding"/>
    <property type="evidence" value="ECO:0007669"/>
    <property type="project" value="InterPro"/>
</dbReference>
<dbReference type="InterPro" id="IPR014030">
    <property type="entry name" value="Ketoacyl_synth_N"/>
</dbReference>
<dbReference type="Pfam" id="PF00501">
    <property type="entry name" value="AMP-binding"/>
    <property type="match status" value="1"/>
</dbReference>
<dbReference type="GO" id="GO:0005737">
    <property type="term" value="C:cytoplasm"/>
    <property type="evidence" value="ECO:0007669"/>
    <property type="project" value="TreeGrafter"/>
</dbReference>
<evidence type="ECO:0000313" key="7">
    <source>
        <dbReference type="EMBL" id="RAJ80366.1"/>
    </source>
</evidence>
<dbReference type="Gene3D" id="1.10.1200.10">
    <property type="entry name" value="ACP-like"/>
    <property type="match status" value="1"/>
</dbReference>
<dbReference type="InterPro" id="IPR036736">
    <property type="entry name" value="ACP-like_sf"/>
</dbReference>
<organism evidence="7 8">
    <name type="scientific">Chitinophaga dinghuensis</name>
    <dbReference type="NCBI Taxonomy" id="1539050"/>
    <lineage>
        <taxon>Bacteria</taxon>
        <taxon>Pseudomonadati</taxon>
        <taxon>Bacteroidota</taxon>
        <taxon>Chitinophagia</taxon>
        <taxon>Chitinophagales</taxon>
        <taxon>Chitinophagaceae</taxon>
        <taxon>Chitinophaga</taxon>
    </lineage>
</organism>
<feature type="domain" description="Carrier" evidence="5">
    <location>
        <begin position="1979"/>
        <end position="2054"/>
    </location>
</feature>
<dbReference type="InterPro" id="IPR032821">
    <property type="entry name" value="PKS_assoc"/>
</dbReference>
<evidence type="ECO:0000256" key="4">
    <source>
        <dbReference type="ARBA" id="ARBA00054155"/>
    </source>
</evidence>
<dbReference type="SUPFAM" id="SSF55048">
    <property type="entry name" value="Probable ACP-binding domain of malonyl-CoA ACP transacylase"/>
    <property type="match status" value="1"/>
</dbReference>
<dbReference type="InterPro" id="IPR050091">
    <property type="entry name" value="PKS_NRPS_Biosynth_Enz"/>
</dbReference>
<dbReference type="SUPFAM" id="SSF51735">
    <property type="entry name" value="NAD(P)-binding Rossmann-fold domains"/>
    <property type="match status" value="2"/>
</dbReference>
<dbReference type="InterPro" id="IPR014031">
    <property type="entry name" value="Ketoacyl_synth_C"/>
</dbReference>
<dbReference type="SUPFAM" id="SSF56801">
    <property type="entry name" value="Acetyl-CoA synthetase-like"/>
    <property type="match status" value="1"/>
</dbReference>
<dbReference type="Gene3D" id="3.40.47.10">
    <property type="match status" value="1"/>
</dbReference>
<protein>
    <submittedName>
        <fullName evidence="7">Acyl transferase domain-containing protein</fullName>
    </submittedName>
</protein>
<evidence type="ECO:0000259" key="6">
    <source>
        <dbReference type="PROSITE" id="PS52004"/>
    </source>
</evidence>
<dbReference type="RefSeq" id="WP_111593355.1">
    <property type="nucleotide sequence ID" value="NZ_QLMA01000005.1"/>
</dbReference>
<dbReference type="InterPro" id="IPR013968">
    <property type="entry name" value="PKS_KR"/>
</dbReference>
<dbReference type="GO" id="GO:0071770">
    <property type="term" value="P:DIM/DIP cell wall layer assembly"/>
    <property type="evidence" value="ECO:0007669"/>
    <property type="project" value="TreeGrafter"/>
</dbReference>
<dbReference type="Gene3D" id="3.40.50.1820">
    <property type="entry name" value="alpha/beta hydrolase"/>
    <property type="match status" value="1"/>
</dbReference>
<reference evidence="7 8" key="1">
    <citation type="submission" date="2018-06" db="EMBL/GenBank/DDBJ databases">
        <title>Genomic Encyclopedia of Archaeal and Bacterial Type Strains, Phase II (KMG-II): from individual species to whole genera.</title>
        <authorList>
            <person name="Goeker M."/>
        </authorList>
    </citation>
    <scope>NUCLEOTIDE SEQUENCE [LARGE SCALE GENOMIC DNA]</scope>
    <source>
        <strain evidence="7 8">DSM 29821</strain>
    </source>
</reference>
<dbReference type="GO" id="GO:0006633">
    <property type="term" value="P:fatty acid biosynthetic process"/>
    <property type="evidence" value="ECO:0007669"/>
    <property type="project" value="InterPro"/>
</dbReference>
<dbReference type="CDD" id="cd08955">
    <property type="entry name" value="KR_2_FAS_SDR_x"/>
    <property type="match status" value="1"/>
</dbReference>
<dbReference type="InterPro" id="IPR020806">
    <property type="entry name" value="PKS_PP-bd"/>
</dbReference>
<evidence type="ECO:0000256" key="1">
    <source>
        <dbReference type="ARBA" id="ARBA00022450"/>
    </source>
</evidence>
<dbReference type="FunFam" id="3.40.47.10:FF:000019">
    <property type="entry name" value="Polyketide synthase type I"/>
    <property type="match status" value="1"/>
</dbReference>
<dbReference type="Pfam" id="PF00109">
    <property type="entry name" value="ketoacyl-synt"/>
    <property type="match status" value="1"/>
</dbReference>
<dbReference type="PROSITE" id="PS52004">
    <property type="entry name" value="KS3_2"/>
    <property type="match status" value="1"/>
</dbReference>
<dbReference type="Pfam" id="PF16197">
    <property type="entry name" value="KAsynt_C_assoc"/>
    <property type="match status" value="1"/>
</dbReference>
<dbReference type="SMART" id="SM00822">
    <property type="entry name" value="PKS_KR"/>
    <property type="match status" value="1"/>
</dbReference>
<dbReference type="InterPro" id="IPR018201">
    <property type="entry name" value="Ketoacyl_synth_AS"/>
</dbReference>
<dbReference type="SUPFAM" id="SSF52151">
    <property type="entry name" value="FabD/lysophospholipase-like"/>
    <property type="match status" value="1"/>
</dbReference>
<dbReference type="Gene3D" id="3.30.300.30">
    <property type="match status" value="1"/>
</dbReference>
<dbReference type="EMBL" id="QLMA01000005">
    <property type="protein sequence ID" value="RAJ80366.1"/>
    <property type="molecule type" value="Genomic_DNA"/>
</dbReference>
<dbReference type="Pfam" id="PF00550">
    <property type="entry name" value="PP-binding"/>
    <property type="match status" value="1"/>
</dbReference>
<keyword evidence="2" id="KW-0597">Phosphoprotein</keyword>
<dbReference type="InterPro" id="IPR057326">
    <property type="entry name" value="KR_dom"/>
</dbReference>
<dbReference type="CDD" id="cd00833">
    <property type="entry name" value="PKS"/>
    <property type="match status" value="1"/>
</dbReference>
<dbReference type="InterPro" id="IPR014043">
    <property type="entry name" value="Acyl_transferase_dom"/>
</dbReference>
<dbReference type="SMART" id="SM00827">
    <property type="entry name" value="PKS_AT"/>
    <property type="match status" value="1"/>
</dbReference>